<evidence type="ECO:0000313" key="3">
    <source>
        <dbReference type="EMBL" id="TRY78897.1"/>
    </source>
</evidence>
<dbReference type="PANTHER" id="PTHR11977">
    <property type="entry name" value="VILLIN"/>
    <property type="match status" value="1"/>
</dbReference>
<name>A0A553PMH8_TIGCA</name>
<sequence>MVCLPFYQWSSVLLENTRIEEGVDRSGLSLCARRTTESWEQRHQDLEENASAIRHSHIIQADRPSDFTPFQRVVVGGLEVNDIPPPKISLKIQVESSQIGNENKITKCDKPDRDWKCQDFEAVPYDKSKYGKFHTGDSYIVLNTFTKGSSRRLHRDIHFWLGLETSQDESGTAAIKSVELDDSLGGMPVQHREVQEHESALFLSYFKATGIKYLPGGVKTGFTHVDPEDVVKRLFQVKGKRNIKVKQVPMSPESMNKSDCFILDLGRDHDVLVYMPPGARKMERFKATQTANEIRDEDHAGEGTVEIIDEYGGSRARFFEELGSGSEDELPEAEGDDIEAEKLANREITLFRVSGTGENIEVVEVSGAPLKHGLLEQSDCFILDTGSTTGIFAWIGKESNKEERVQAMVTAEAFLEKNGLPKWTRVERIVDGGETAMFKQYFRDWKEDMDDPCTGLGRFYPTEKIAEWDVSSMHAENRSRLARSAGAAIGFMPDDSTGKKEIFRIEDLEMVPLEEDKYGMFFGGDSYVIKYSYEKDGRNGYIIYFWQGAQSSQDEKAASAICAVQLDDQLSGKATQVRVTQGREPRHFIKMFGGKMVVFSGGKASGFKNVHDHDTYDTDGTRLFRVRGTCAEDVRAVQVEEKAASLNSDDTFILETPSKTFIWKGQGTSDDEKEIARGMIEVVSPGREVDEVEEGSETEAFWAGLGGQGDYDKGFNMNSPNLEPRLFHVSKMPNGKYRAFEFVNFEQRDLMSDDVMILDSGDEVYLWIGREADEEEKVEGLNILKEYVETDPTERSEKSALFFVVKEGEEPSSFTCMFPSFSQD</sequence>
<dbReference type="Gene3D" id="3.40.20.10">
    <property type="entry name" value="Severin"/>
    <property type="match status" value="6"/>
</dbReference>
<dbReference type="GO" id="GO:0051015">
    <property type="term" value="F:actin filament binding"/>
    <property type="evidence" value="ECO:0007669"/>
    <property type="project" value="InterPro"/>
</dbReference>
<comment type="caution">
    <text evidence="3">The sequence shown here is derived from an EMBL/GenBank/DDBJ whole genome shotgun (WGS) entry which is preliminary data.</text>
</comment>
<dbReference type="OMA" id="DYKKGHQ"/>
<evidence type="ECO:0000313" key="4">
    <source>
        <dbReference type="Proteomes" id="UP000318571"/>
    </source>
</evidence>
<dbReference type="PANTHER" id="PTHR11977:SF123">
    <property type="entry name" value="GELSOLIN"/>
    <property type="match status" value="1"/>
</dbReference>
<feature type="domain" description="Gelsolin-like" evidence="2">
    <location>
        <begin position="517"/>
        <end position="589"/>
    </location>
</feature>
<feature type="domain" description="Gelsolin-like" evidence="2">
    <location>
        <begin position="743"/>
        <end position="814"/>
    </location>
</feature>
<dbReference type="CDD" id="cd11291">
    <property type="entry name" value="gelsolin_S6_like"/>
    <property type="match status" value="1"/>
</dbReference>
<dbReference type="SMART" id="SM00262">
    <property type="entry name" value="GEL"/>
    <property type="match status" value="6"/>
</dbReference>
<dbReference type="SUPFAM" id="SSF55753">
    <property type="entry name" value="Actin depolymerizing proteins"/>
    <property type="match status" value="6"/>
</dbReference>
<dbReference type="EMBL" id="VCGU01000003">
    <property type="protein sequence ID" value="TRY78897.1"/>
    <property type="molecule type" value="Genomic_DNA"/>
</dbReference>
<dbReference type="AlphaFoldDB" id="A0A553PMH8"/>
<feature type="domain" description="Gelsolin-like" evidence="2">
    <location>
        <begin position="634"/>
        <end position="702"/>
    </location>
</feature>
<gene>
    <name evidence="3" type="ORF">TCAL_01700</name>
</gene>
<reference evidence="3 4" key="1">
    <citation type="journal article" date="2018" name="Nat. Ecol. Evol.">
        <title>Genomic signatures of mitonuclear coevolution across populations of Tigriopus californicus.</title>
        <authorList>
            <person name="Barreto F.S."/>
            <person name="Watson E.T."/>
            <person name="Lima T.G."/>
            <person name="Willett C.S."/>
            <person name="Edmands S."/>
            <person name="Li W."/>
            <person name="Burton R.S."/>
        </authorList>
    </citation>
    <scope>NUCLEOTIDE SEQUENCE [LARGE SCALE GENOMIC DNA]</scope>
    <source>
        <strain evidence="3 4">San Diego</strain>
    </source>
</reference>
<dbReference type="STRING" id="6832.A0A553PMH8"/>
<evidence type="ECO:0000259" key="2">
    <source>
        <dbReference type="Pfam" id="PF00626"/>
    </source>
</evidence>
<dbReference type="PRINTS" id="PR00597">
    <property type="entry name" value="GELSOLIN"/>
</dbReference>
<protein>
    <recommendedName>
        <fullName evidence="2">Gelsolin-like domain-containing protein</fullName>
    </recommendedName>
</protein>
<organism evidence="3 4">
    <name type="scientific">Tigriopus californicus</name>
    <name type="common">Marine copepod</name>
    <dbReference type="NCBI Taxonomy" id="6832"/>
    <lineage>
        <taxon>Eukaryota</taxon>
        <taxon>Metazoa</taxon>
        <taxon>Ecdysozoa</taxon>
        <taxon>Arthropoda</taxon>
        <taxon>Crustacea</taxon>
        <taxon>Multicrustacea</taxon>
        <taxon>Hexanauplia</taxon>
        <taxon>Copepoda</taxon>
        <taxon>Harpacticoida</taxon>
        <taxon>Harpacticidae</taxon>
        <taxon>Tigriopus</taxon>
    </lineage>
</organism>
<dbReference type="CDD" id="cd11289">
    <property type="entry name" value="gelsolin_S2_like"/>
    <property type="match status" value="1"/>
</dbReference>
<dbReference type="Proteomes" id="UP000318571">
    <property type="component" value="Chromosome 11"/>
</dbReference>
<feature type="domain" description="Gelsolin-like" evidence="2">
    <location>
        <begin position="121"/>
        <end position="203"/>
    </location>
</feature>
<dbReference type="CDD" id="cd11292">
    <property type="entry name" value="gelsolin_S3_like"/>
    <property type="match status" value="1"/>
</dbReference>
<dbReference type="GO" id="GO:0005737">
    <property type="term" value="C:cytoplasm"/>
    <property type="evidence" value="ECO:0007669"/>
    <property type="project" value="TreeGrafter"/>
</dbReference>
<keyword evidence="1" id="KW-0677">Repeat</keyword>
<dbReference type="InterPro" id="IPR007122">
    <property type="entry name" value="Villin/Gelsolin"/>
</dbReference>
<dbReference type="GO" id="GO:0008154">
    <property type="term" value="P:actin polymerization or depolymerization"/>
    <property type="evidence" value="ECO:0007669"/>
    <property type="project" value="TreeGrafter"/>
</dbReference>
<feature type="domain" description="Gelsolin-like" evidence="2">
    <location>
        <begin position="363"/>
        <end position="438"/>
    </location>
</feature>
<dbReference type="GO" id="GO:0005546">
    <property type="term" value="F:phosphatidylinositol-4,5-bisphosphate binding"/>
    <property type="evidence" value="ECO:0007669"/>
    <property type="project" value="TreeGrafter"/>
</dbReference>
<dbReference type="GO" id="GO:0051016">
    <property type="term" value="P:barbed-end actin filament capping"/>
    <property type="evidence" value="ECO:0007669"/>
    <property type="project" value="TreeGrafter"/>
</dbReference>
<dbReference type="CDD" id="cd11288">
    <property type="entry name" value="gelsolin_S5_like"/>
    <property type="match status" value="1"/>
</dbReference>
<keyword evidence="4" id="KW-1185">Reference proteome</keyword>
<accession>A0A553PMH8</accession>
<evidence type="ECO:0000256" key="1">
    <source>
        <dbReference type="ARBA" id="ARBA00022737"/>
    </source>
</evidence>
<dbReference type="FunFam" id="3.40.20.10:FF:000001">
    <property type="entry name" value="Gelsolin"/>
    <property type="match status" value="1"/>
</dbReference>
<dbReference type="GO" id="GO:0051014">
    <property type="term" value="P:actin filament severing"/>
    <property type="evidence" value="ECO:0007669"/>
    <property type="project" value="TreeGrafter"/>
</dbReference>
<dbReference type="InterPro" id="IPR029006">
    <property type="entry name" value="ADF-H/Gelsolin-like_dom_sf"/>
</dbReference>
<dbReference type="InterPro" id="IPR007123">
    <property type="entry name" value="Gelsolin-like_dom"/>
</dbReference>
<dbReference type="Pfam" id="PF00626">
    <property type="entry name" value="Gelsolin"/>
    <property type="match status" value="5"/>
</dbReference>
<dbReference type="CDD" id="cd11293">
    <property type="entry name" value="gelsolin_S4_like"/>
    <property type="match status" value="1"/>
</dbReference>
<dbReference type="CDD" id="cd11290">
    <property type="entry name" value="gelsolin_S1_like"/>
    <property type="match status" value="1"/>
</dbReference>
<proteinExistence type="predicted"/>
<dbReference type="GO" id="GO:0015629">
    <property type="term" value="C:actin cytoskeleton"/>
    <property type="evidence" value="ECO:0007669"/>
    <property type="project" value="TreeGrafter"/>
</dbReference>